<evidence type="ECO:0000256" key="8">
    <source>
        <dbReference type="ARBA" id="ARBA00023310"/>
    </source>
</evidence>
<dbReference type="InterPro" id="IPR001469">
    <property type="entry name" value="ATP_synth_F1_dsu/esu"/>
</dbReference>
<evidence type="ECO:0000256" key="2">
    <source>
        <dbReference type="ARBA" id="ARBA00004184"/>
    </source>
</evidence>
<dbReference type="Pfam" id="PF02823">
    <property type="entry name" value="ATP-synt_DE_N"/>
    <property type="match status" value="1"/>
</dbReference>
<proteinExistence type="inferred from homology"/>
<keyword evidence="8 9" id="KW-0066">ATP synthesis</keyword>
<dbReference type="CDD" id="cd12152">
    <property type="entry name" value="F1-ATPase_delta"/>
    <property type="match status" value="1"/>
</dbReference>
<comment type="function">
    <text evidence="1 9">Produces ATP from ADP in the presence of a proton gradient across the membrane.</text>
</comment>
<keyword evidence="13" id="KW-1185">Reference proteome</keyword>
<dbReference type="NCBIfam" id="TIGR01216">
    <property type="entry name" value="ATP_synt_epsi"/>
    <property type="match status" value="1"/>
</dbReference>
<reference evidence="12" key="1">
    <citation type="journal article" date="2014" name="Int. J. Syst. Evol. Microbiol.">
        <title>Complete genome sequence of Corynebacterium casei LMG S-19264T (=DSM 44701T), isolated from a smear-ripened cheese.</title>
        <authorList>
            <consortium name="US DOE Joint Genome Institute (JGI-PGF)"/>
            <person name="Walter F."/>
            <person name="Albersmeier A."/>
            <person name="Kalinowski J."/>
            <person name="Ruckert C."/>
        </authorList>
    </citation>
    <scope>NUCLEOTIDE SEQUENCE</scope>
    <source>
        <strain evidence="12">KCTC 12870</strain>
    </source>
</reference>
<evidence type="ECO:0000256" key="3">
    <source>
        <dbReference type="ARBA" id="ARBA00005712"/>
    </source>
</evidence>
<dbReference type="GO" id="GO:0045259">
    <property type="term" value="C:proton-transporting ATP synthase complex"/>
    <property type="evidence" value="ECO:0007669"/>
    <property type="project" value="UniProtKB-KW"/>
</dbReference>
<dbReference type="Gene3D" id="2.60.15.10">
    <property type="entry name" value="F0F1 ATP synthase delta/epsilon subunit, N-terminal"/>
    <property type="match status" value="1"/>
</dbReference>
<dbReference type="InterPro" id="IPR036771">
    <property type="entry name" value="ATPsynth_dsu/esu_N"/>
</dbReference>
<evidence type="ECO:0000256" key="7">
    <source>
        <dbReference type="ARBA" id="ARBA00023196"/>
    </source>
</evidence>
<dbReference type="GO" id="GO:0005886">
    <property type="term" value="C:plasma membrane"/>
    <property type="evidence" value="ECO:0007669"/>
    <property type="project" value="UniProtKB-SubCell"/>
</dbReference>
<keyword evidence="4 9" id="KW-0813">Transport</keyword>
<sequence length="136" mass="14991">MALKLEIVTPEKIVYSQTVDEVVLPTAQGEIDILPGHQPLLTMVEGGEVTARGAKTEHLAIDKGFARVQSDTVSILTEAAIDTANIDVQMVEEAQRRAEEALKVAREENVDPAQIEQLEQVVRFAVIQKLAKKKNY</sequence>
<protein>
    <recommendedName>
        <fullName evidence="9">ATP synthase epsilon chain</fullName>
    </recommendedName>
    <alternativeName>
        <fullName evidence="9">ATP synthase F1 sector epsilon subunit</fullName>
    </alternativeName>
    <alternativeName>
        <fullName evidence="9">F-ATPase epsilon subunit</fullName>
    </alternativeName>
</protein>
<evidence type="ECO:0000256" key="10">
    <source>
        <dbReference type="RuleBase" id="RU003656"/>
    </source>
</evidence>
<keyword evidence="9" id="KW-1003">Cell membrane</keyword>
<dbReference type="GO" id="GO:0012505">
    <property type="term" value="C:endomembrane system"/>
    <property type="evidence" value="ECO:0007669"/>
    <property type="project" value="UniProtKB-SubCell"/>
</dbReference>
<dbReference type="RefSeq" id="WP_189512696.1">
    <property type="nucleotide sequence ID" value="NZ_BMXG01000005.1"/>
</dbReference>
<evidence type="ECO:0000313" key="13">
    <source>
        <dbReference type="Proteomes" id="UP000642829"/>
    </source>
</evidence>
<accession>A0A8J3D8X7</accession>
<dbReference type="EMBL" id="BMXG01000005">
    <property type="protein sequence ID" value="GHB96747.1"/>
    <property type="molecule type" value="Genomic_DNA"/>
</dbReference>
<evidence type="ECO:0000256" key="1">
    <source>
        <dbReference type="ARBA" id="ARBA00003543"/>
    </source>
</evidence>
<dbReference type="PANTHER" id="PTHR13822">
    <property type="entry name" value="ATP SYNTHASE DELTA/EPSILON CHAIN"/>
    <property type="match status" value="1"/>
</dbReference>
<keyword evidence="6 9" id="KW-0472">Membrane</keyword>
<comment type="subcellular location">
    <subcellularLocation>
        <location evidence="9">Cell membrane</location>
        <topology evidence="9">Peripheral membrane protein</topology>
    </subcellularLocation>
    <subcellularLocation>
        <location evidence="2">Endomembrane system</location>
        <topology evidence="2">Peripheral membrane protein</topology>
    </subcellularLocation>
</comment>
<dbReference type="HAMAP" id="MF_00530">
    <property type="entry name" value="ATP_synth_epsil_bac"/>
    <property type="match status" value="1"/>
</dbReference>
<evidence type="ECO:0000256" key="9">
    <source>
        <dbReference type="HAMAP-Rule" id="MF_00530"/>
    </source>
</evidence>
<keyword evidence="5 9" id="KW-0406">Ion transport</keyword>
<evidence type="ECO:0000256" key="5">
    <source>
        <dbReference type="ARBA" id="ARBA00023065"/>
    </source>
</evidence>
<dbReference type="GO" id="GO:0005524">
    <property type="term" value="F:ATP binding"/>
    <property type="evidence" value="ECO:0007669"/>
    <property type="project" value="UniProtKB-UniRule"/>
</dbReference>
<evidence type="ECO:0000313" key="12">
    <source>
        <dbReference type="EMBL" id="GHB96747.1"/>
    </source>
</evidence>
<gene>
    <name evidence="9 12" type="primary">atpC</name>
    <name evidence="12" type="ORF">GCM10007047_10840</name>
</gene>
<dbReference type="InterPro" id="IPR020546">
    <property type="entry name" value="ATP_synth_F1_dsu/esu_N"/>
</dbReference>
<dbReference type="PANTHER" id="PTHR13822:SF10">
    <property type="entry name" value="ATP SYNTHASE EPSILON CHAIN, CHLOROPLASTIC"/>
    <property type="match status" value="1"/>
</dbReference>
<dbReference type="AlphaFoldDB" id="A0A8J3D8X7"/>
<name>A0A8J3D8X7_9BACT</name>
<organism evidence="12 13">
    <name type="scientific">Cerasicoccus arenae</name>
    <dbReference type="NCBI Taxonomy" id="424488"/>
    <lineage>
        <taxon>Bacteria</taxon>
        <taxon>Pseudomonadati</taxon>
        <taxon>Verrucomicrobiota</taxon>
        <taxon>Opitutia</taxon>
        <taxon>Puniceicoccales</taxon>
        <taxon>Cerasicoccaceae</taxon>
        <taxon>Cerasicoccus</taxon>
    </lineage>
</organism>
<dbReference type="GO" id="GO:0046933">
    <property type="term" value="F:proton-transporting ATP synthase activity, rotational mechanism"/>
    <property type="evidence" value="ECO:0007669"/>
    <property type="project" value="UniProtKB-UniRule"/>
</dbReference>
<keyword evidence="9" id="KW-0375">Hydrogen ion transport</keyword>
<comment type="similarity">
    <text evidence="3 9 10">Belongs to the ATPase epsilon chain family.</text>
</comment>
<evidence type="ECO:0000256" key="4">
    <source>
        <dbReference type="ARBA" id="ARBA00022448"/>
    </source>
</evidence>
<dbReference type="Proteomes" id="UP000642829">
    <property type="component" value="Unassembled WGS sequence"/>
</dbReference>
<evidence type="ECO:0000259" key="11">
    <source>
        <dbReference type="Pfam" id="PF02823"/>
    </source>
</evidence>
<comment type="caution">
    <text evidence="12">The sequence shown here is derived from an EMBL/GenBank/DDBJ whole genome shotgun (WGS) entry which is preliminary data.</text>
</comment>
<feature type="domain" description="ATP synthase F1 complex delta/epsilon subunit N-terminal" evidence="11">
    <location>
        <begin position="3"/>
        <end position="80"/>
    </location>
</feature>
<keyword evidence="7 9" id="KW-0139">CF(1)</keyword>
<dbReference type="SUPFAM" id="SSF51344">
    <property type="entry name" value="Epsilon subunit of F1F0-ATP synthase N-terminal domain"/>
    <property type="match status" value="1"/>
</dbReference>
<evidence type="ECO:0000256" key="6">
    <source>
        <dbReference type="ARBA" id="ARBA00023136"/>
    </source>
</evidence>
<reference evidence="12" key="2">
    <citation type="submission" date="2020-09" db="EMBL/GenBank/DDBJ databases">
        <authorList>
            <person name="Sun Q."/>
            <person name="Kim S."/>
        </authorList>
    </citation>
    <scope>NUCLEOTIDE SEQUENCE</scope>
    <source>
        <strain evidence="12">KCTC 12870</strain>
    </source>
</reference>
<comment type="subunit">
    <text evidence="9 10">F-type ATPases have 2 components, CF(1) - the catalytic core - and CF(0) - the membrane proton channel. CF(1) has five subunits: alpha(3), beta(3), gamma(1), delta(1), epsilon(1). CF(0) has three main subunits: a, b and c.</text>
</comment>